<dbReference type="InterPro" id="IPR007375">
    <property type="entry name" value="SoxG"/>
</dbReference>
<dbReference type="AlphaFoldDB" id="A0A366WIP1"/>
<name>A0A366WIP1_9RHOB</name>
<evidence type="ECO:0000313" key="1">
    <source>
        <dbReference type="EMBL" id="RBW49654.1"/>
    </source>
</evidence>
<dbReference type="Gene3D" id="3.30.70.1520">
    <property type="entry name" value="Heterotetrameric sarcosine oxidase"/>
    <property type="match status" value="1"/>
</dbReference>
<dbReference type="SUPFAM" id="SSF103025">
    <property type="entry name" value="Folate-binding domain"/>
    <property type="match status" value="1"/>
</dbReference>
<comment type="caution">
    <text evidence="1">The sequence shown here is derived from an EMBL/GenBank/DDBJ whole genome shotgun (WGS) entry which is preliminary data.</text>
</comment>
<sequence>MDNLQAKSPCAGLLPLTIGKMSLNEEAPGALTSLAPYKGEQAALSKAMEGAHGVAYPGANDTSQGNGARAVWFGYGQALLIGPAADVELSTHAALVDQSDAWSVVRLNGPEVEAVLSRLVPVDVRLSVFPVGQTARTLVMHMSGSITRTDADTFEILVFRSMADTLVHDMKTAMEAIAARG</sequence>
<proteinExistence type="predicted"/>
<organism evidence="1 2">
    <name type="scientific">Phaeobacter gallaeciensis</name>
    <dbReference type="NCBI Taxonomy" id="60890"/>
    <lineage>
        <taxon>Bacteria</taxon>
        <taxon>Pseudomonadati</taxon>
        <taxon>Pseudomonadota</taxon>
        <taxon>Alphaproteobacteria</taxon>
        <taxon>Rhodobacterales</taxon>
        <taxon>Roseobacteraceae</taxon>
        <taxon>Phaeobacter</taxon>
    </lineage>
</organism>
<dbReference type="EMBL" id="QOCE01000053">
    <property type="protein sequence ID" value="RBW49654.1"/>
    <property type="molecule type" value="Genomic_DNA"/>
</dbReference>
<protein>
    <submittedName>
        <fullName evidence="1">Sarcosine oxidase subunit gamma</fullName>
    </submittedName>
</protein>
<gene>
    <name evidence="1" type="ORF">DS909_22480</name>
</gene>
<reference evidence="1 2" key="1">
    <citation type="submission" date="2018-07" db="EMBL/GenBank/DDBJ databases">
        <title>Modular assembly of carbohydrate-degrading microbial communities in the ocean.</title>
        <authorList>
            <person name="Enke T.N."/>
            <person name="Datta M.S."/>
            <person name="Schwartzman J.A."/>
            <person name="Cermak N."/>
            <person name="Schmitz D.A."/>
            <person name="Barrere J."/>
            <person name="Cordero O.X."/>
        </authorList>
    </citation>
    <scope>NUCLEOTIDE SEQUENCE [LARGE SCALE GENOMIC DNA]</scope>
    <source>
        <strain evidence="1 2">C3M10</strain>
    </source>
</reference>
<dbReference type="Pfam" id="PF04268">
    <property type="entry name" value="SoxG"/>
    <property type="match status" value="1"/>
</dbReference>
<dbReference type="OrthoDB" id="7350722at2"/>
<evidence type="ECO:0000313" key="2">
    <source>
        <dbReference type="Proteomes" id="UP000252706"/>
    </source>
</evidence>
<dbReference type="Gene3D" id="3.30.1360.120">
    <property type="entry name" value="Probable tRNA modification gtpase trme, domain 1"/>
    <property type="match status" value="1"/>
</dbReference>
<dbReference type="RefSeq" id="WP_113825824.1">
    <property type="nucleotide sequence ID" value="NZ_QOCE01000053.1"/>
</dbReference>
<accession>A0A366WIP1</accession>
<dbReference type="Proteomes" id="UP000252706">
    <property type="component" value="Unassembled WGS sequence"/>
</dbReference>
<dbReference type="InterPro" id="IPR027266">
    <property type="entry name" value="TrmE/GcvT-like"/>
</dbReference>